<sequence>MFLSCAAMALMLGGASPARAAPDLMPMPQSATFDGGGVPLAGGMQVVWDSGKPTPLLKRALARFQTRLNQLTGPSAAGGAPLALHIRVGRDPEYLTVHEHEHYTLNAGADGVTLTANGPAGVLRGLATLLQLVQHTPQGVTLADAHIDDAPRFVWRGLMLDVSRHFVSVETVKRQLDAMELTKLNVLHWHLSDGTGFRVESHRYPKLQEIGGHHQYYTQAQIREIVAYAADRGIRIVPEFDIPGHALSVLQAYPELAAQQPVPLTKEWLKTCQTAFSGGGSTTSCSQHLNLNNPAFDPTRPDVLRFAAGLYAEMGALFPDRYFHSGGDEVVSKQWTTNPKIAAYMKAHGYADAPALQAAFTAEVEKVLAHQGKIMMGWDEVSEAPIPKDVVVEAWRGSKWIGSATRAGHPVVVSSGYYLDLLRPAAEHYAVDPFDVQADGLSPEEGAKARVKAGPMIDAFTLDPNEPPLDDAQKKLVLGGEAPLWSEIVSDEMTDARLWPRSIAIAERYWSPESVRDVADMERRLPTIQAELEATGLEASRNRARMVARMTPDNIEPLTVLTDATVPVQNYAMNRLANNGDEMLDAPGAIAQPDSFSAMAFNRLASRYAAGDLSVAAPLRAMLNVYAANASAYQVVATTPQLQAAIPVSQQLSALALTGLEAMEKGHHNKAWRVKAAQQIAQQQAVFAACATHVASLKSTLPPSGLMIAILPGIEALVNASK</sequence>
<dbReference type="SUPFAM" id="SSF51445">
    <property type="entry name" value="(Trans)glycosidases"/>
    <property type="match status" value="1"/>
</dbReference>
<dbReference type="GO" id="GO:0004563">
    <property type="term" value="F:beta-N-acetylhexosaminidase activity"/>
    <property type="evidence" value="ECO:0007669"/>
    <property type="project" value="UniProtKB-EC"/>
</dbReference>
<dbReference type="Gene3D" id="3.30.379.10">
    <property type="entry name" value="Chitobiase/beta-hexosaminidase domain 2-like"/>
    <property type="match status" value="1"/>
</dbReference>
<evidence type="ECO:0000256" key="4">
    <source>
        <dbReference type="ARBA" id="ARBA00022801"/>
    </source>
</evidence>
<protein>
    <recommendedName>
        <fullName evidence="3">beta-N-acetylhexosaminidase</fullName>
        <ecNumber evidence="3">3.2.1.52</ecNumber>
    </recommendedName>
    <alternativeName>
        <fullName evidence="6">Beta-N-acetylhexosaminidase</fullName>
    </alternativeName>
    <alternativeName>
        <fullName evidence="7">N-acetyl-beta-glucosaminidase</fullName>
    </alternativeName>
</protein>
<evidence type="ECO:0000256" key="5">
    <source>
        <dbReference type="ARBA" id="ARBA00023295"/>
    </source>
</evidence>
<reference evidence="8 9" key="1">
    <citation type="submission" date="2016-03" db="EMBL/GenBank/DDBJ databases">
        <title>Acetic acid bacteria sequencing.</title>
        <authorList>
            <person name="Brandt J."/>
            <person name="Jakob F."/>
            <person name="Vogel R.F."/>
        </authorList>
    </citation>
    <scope>NUCLEOTIDE SEQUENCE [LARGE SCALE GENOMIC DNA]</scope>
    <source>
        <strain evidence="8 9">NBRC 101099</strain>
    </source>
</reference>
<evidence type="ECO:0000256" key="6">
    <source>
        <dbReference type="ARBA" id="ARBA00030512"/>
    </source>
</evidence>
<organism evidence="8 9">
    <name type="scientific">Neoasaia chiangmaiensis</name>
    <dbReference type="NCBI Taxonomy" id="320497"/>
    <lineage>
        <taxon>Bacteria</taxon>
        <taxon>Pseudomonadati</taxon>
        <taxon>Pseudomonadota</taxon>
        <taxon>Alphaproteobacteria</taxon>
        <taxon>Acetobacterales</taxon>
        <taxon>Acetobacteraceae</taxon>
        <taxon>Neoasaia</taxon>
    </lineage>
</organism>
<dbReference type="EMBL" id="CP014691">
    <property type="protein sequence ID" value="AQS87532.1"/>
    <property type="molecule type" value="Genomic_DNA"/>
</dbReference>
<dbReference type="Proteomes" id="UP000188604">
    <property type="component" value="Chromosome"/>
</dbReference>
<accession>A0A1U9KP01</accession>
<dbReference type="PANTHER" id="PTHR22600">
    <property type="entry name" value="BETA-HEXOSAMINIDASE"/>
    <property type="match status" value="1"/>
</dbReference>
<dbReference type="EC" id="3.2.1.52" evidence="3"/>
<dbReference type="GO" id="GO:0030203">
    <property type="term" value="P:glycosaminoglycan metabolic process"/>
    <property type="evidence" value="ECO:0007669"/>
    <property type="project" value="TreeGrafter"/>
</dbReference>
<evidence type="ECO:0000256" key="3">
    <source>
        <dbReference type="ARBA" id="ARBA00012663"/>
    </source>
</evidence>
<dbReference type="STRING" id="320497.A0U93_05815"/>
<name>A0A1U9KP01_9PROT</name>
<dbReference type="PANTHER" id="PTHR22600:SF57">
    <property type="entry name" value="BETA-N-ACETYLHEXOSAMINIDASE"/>
    <property type="match status" value="1"/>
</dbReference>
<dbReference type="InterPro" id="IPR017853">
    <property type="entry name" value="GH"/>
</dbReference>
<evidence type="ECO:0000256" key="7">
    <source>
        <dbReference type="ARBA" id="ARBA00033000"/>
    </source>
</evidence>
<evidence type="ECO:0000313" key="9">
    <source>
        <dbReference type="Proteomes" id="UP000188604"/>
    </source>
</evidence>
<proteinExistence type="inferred from homology"/>
<dbReference type="InterPro" id="IPR025705">
    <property type="entry name" value="Beta_hexosaminidase_sua/sub"/>
</dbReference>
<keyword evidence="5" id="KW-0326">Glycosidase</keyword>
<dbReference type="Pfam" id="PF00728">
    <property type="entry name" value="Glyco_hydro_20"/>
    <property type="match status" value="1"/>
</dbReference>
<comment type="catalytic activity">
    <reaction evidence="1">
        <text>Hydrolysis of terminal non-reducing N-acetyl-D-hexosamine residues in N-acetyl-beta-D-hexosaminides.</text>
        <dbReference type="EC" id="3.2.1.52"/>
    </reaction>
</comment>
<evidence type="ECO:0000256" key="2">
    <source>
        <dbReference type="ARBA" id="ARBA00006285"/>
    </source>
</evidence>
<dbReference type="SUPFAM" id="SSF55545">
    <property type="entry name" value="beta-N-acetylhexosaminidase-like domain"/>
    <property type="match status" value="1"/>
</dbReference>
<dbReference type="GO" id="GO:0005975">
    <property type="term" value="P:carbohydrate metabolic process"/>
    <property type="evidence" value="ECO:0007669"/>
    <property type="project" value="InterPro"/>
</dbReference>
<dbReference type="InterPro" id="IPR015882">
    <property type="entry name" value="HEX_bac_N"/>
</dbReference>
<keyword evidence="4" id="KW-0378">Hydrolase</keyword>
<dbReference type="InterPro" id="IPR015883">
    <property type="entry name" value="Glyco_hydro_20_cat"/>
</dbReference>
<dbReference type="Gene3D" id="3.20.20.80">
    <property type="entry name" value="Glycosidases"/>
    <property type="match status" value="1"/>
</dbReference>
<dbReference type="AlphaFoldDB" id="A0A1U9KP01"/>
<keyword evidence="9" id="KW-1185">Reference proteome</keyword>
<dbReference type="KEGG" id="nch:A0U93_05815"/>
<comment type="similarity">
    <text evidence="2">Belongs to the glycosyl hydrolase 20 family.</text>
</comment>
<evidence type="ECO:0000313" key="8">
    <source>
        <dbReference type="EMBL" id="AQS87532.1"/>
    </source>
</evidence>
<dbReference type="Pfam" id="PF02838">
    <property type="entry name" value="Glyco_hydro_20b"/>
    <property type="match status" value="1"/>
</dbReference>
<dbReference type="InterPro" id="IPR029018">
    <property type="entry name" value="Hex-like_dom2"/>
</dbReference>
<dbReference type="PRINTS" id="PR00738">
    <property type="entry name" value="GLHYDRLASE20"/>
</dbReference>
<evidence type="ECO:0000256" key="1">
    <source>
        <dbReference type="ARBA" id="ARBA00001231"/>
    </source>
</evidence>
<gene>
    <name evidence="8" type="ORF">A0U93_05815</name>
</gene>
<dbReference type="GO" id="GO:0016020">
    <property type="term" value="C:membrane"/>
    <property type="evidence" value="ECO:0007669"/>
    <property type="project" value="TreeGrafter"/>
</dbReference>